<evidence type="ECO:0000256" key="3">
    <source>
        <dbReference type="SAM" id="Coils"/>
    </source>
</evidence>
<keyword evidence="6" id="KW-1185">Reference proteome</keyword>
<keyword evidence="1" id="KW-0723">Serine/threonine-protein kinase</keyword>
<dbReference type="GO" id="GO:0016301">
    <property type="term" value="F:kinase activity"/>
    <property type="evidence" value="ECO:0007669"/>
    <property type="project" value="UniProtKB-KW"/>
</dbReference>
<evidence type="ECO:0000256" key="1">
    <source>
        <dbReference type="ARBA" id="ARBA00022527"/>
    </source>
</evidence>
<keyword evidence="2 5" id="KW-0418">Kinase</keyword>
<dbReference type="Proteomes" id="UP001266305">
    <property type="component" value="Unassembled WGS sequence"/>
</dbReference>
<accession>A0ABQ9V6Q7</accession>
<evidence type="ECO:0000256" key="4">
    <source>
        <dbReference type="SAM" id="MobiDB-lite"/>
    </source>
</evidence>
<evidence type="ECO:0000256" key="2">
    <source>
        <dbReference type="ARBA" id="ARBA00022777"/>
    </source>
</evidence>
<protein>
    <submittedName>
        <fullName evidence="5">Serine/threonine-protein kinase MRCK beta</fullName>
    </submittedName>
</protein>
<gene>
    <name evidence="5" type="primary">CDC42BPB_3</name>
    <name evidence="5" type="ORF">P7K49_018667</name>
</gene>
<organism evidence="5 6">
    <name type="scientific">Saguinus oedipus</name>
    <name type="common">Cotton-top tamarin</name>
    <name type="synonym">Oedipomidas oedipus</name>
    <dbReference type="NCBI Taxonomy" id="9490"/>
    <lineage>
        <taxon>Eukaryota</taxon>
        <taxon>Metazoa</taxon>
        <taxon>Chordata</taxon>
        <taxon>Craniata</taxon>
        <taxon>Vertebrata</taxon>
        <taxon>Euteleostomi</taxon>
        <taxon>Mammalia</taxon>
        <taxon>Eutheria</taxon>
        <taxon>Euarchontoglires</taxon>
        <taxon>Primates</taxon>
        <taxon>Haplorrhini</taxon>
        <taxon>Platyrrhini</taxon>
        <taxon>Cebidae</taxon>
        <taxon>Callitrichinae</taxon>
        <taxon>Saguinus</taxon>
    </lineage>
</organism>
<dbReference type="EMBL" id="JASSZA010000008">
    <property type="protein sequence ID" value="KAK2104811.1"/>
    <property type="molecule type" value="Genomic_DNA"/>
</dbReference>
<reference evidence="5 6" key="1">
    <citation type="submission" date="2023-05" db="EMBL/GenBank/DDBJ databases">
        <title>B98-5 Cell Line De Novo Hybrid Assembly: An Optical Mapping Approach.</title>
        <authorList>
            <person name="Kananen K."/>
            <person name="Auerbach J.A."/>
            <person name="Kautto E."/>
            <person name="Blachly J.S."/>
        </authorList>
    </citation>
    <scope>NUCLEOTIDE SEQUENCE [LARGE SCALE GENOMIC DNA]</scope>
    <source>
        <strain evidence="5">B95-8</strain>
        <tissue evidence="5">Cell line</tissue>
    </source>
</reference>
<feature type="coiled-coil region" evidence="3">
    <location>
        <begin position="78"/>
        <end position="159"/>
    </location>
</feature>
<proteinExistence type="predicted"/>
<dbReference type="PANTHER" id="PTHR22988:SF34">
    <property type="entry name" value="SERINE_THREONINE-PROTEIN KINASE MRCK BETA"/>
    <property type="match status" value="1"/>
</dbReference>
<feature type="region of interest" description="Disordered" evidence="4">
    <location>
        <begin position="1"/>
        <end position="36"/>
    </location>
</feature>
<evidence type="ECO:0000313" key="5">
    <source>
        <dbReference type="EMBL" id="KAK2104811.1"/>
    </source>
</evidence>
<name>A0ABQ9V6Q7_SAGOE</name>
<sequence>MPPGHSGTPSAPYIPARMKQGGRGPGATSEHQQEISKIKSELEKKVLFYEEELVRREASHVLEVKNVKKEVHDSESHQLALQKEILMLKDKLEKSKRERHNEMEEAVGTIKDKYERERAMLFDENKKVTAENEKLCSFVDKLTAQNRQLEDELQDLAAKKESVAHWEAQIAEIIQWYVRGPAHNREASPCSAHKAFPTSAA</sequence>
<dbReference type="PANTHER" id="PTHR22988">
    <property type="entry name" value="MYOTONIC DYSTROPHY S/T KINASE-RELATED"/>
    <property type="match status" value="1"/>
</dbReference>
<evidence type="ECO:0000313" key="6">
    <source>
        <dbReference type="Proteomes" id="UP001266305"/>
    </source>
</evidence>
<comment type="caution">
    <text evidence="5">The sequence shown here is derived from an EMBL/GenBank/DDBJ whole genome shotgun (WGS) entry which is preliminary data.</text>
</comment>
<keyword evidence="2 5" id="KW-0808">Transferase</keyword>
<dbReference type="InterPro" id="IPR050839">
    <property type="entry name" value="Rho-assoc_Ser/Thr_Kinase"/>
</dbReference>
<keyword evidence="3" id="KW-0175">Coiled coil</keyword>